<evidence type="ECO:0000313" key="2">
    <source>
        <dbReference type="EMBL" id="GGT98916.1"/>
    </source>
</evidence>
<reference evidence="3" key="2">
    <citation type="submission" date="2018-04" db="EMBL/GenBank/DDBJ databases">
        <title>Complete genome sequence of Sulfodiicoccus acidiphilus strain HS-1.</title>
        <authorList>
            <person name="Sakai H.D."/>
            <person name="Kurosawa N."/>
        </authorList>
    </citation>
    <scope>NUCLEOTIDE SEQUENCE [LARGE SCALE GENOMIC DNA]</scope>
    <source>
        <strain evidence="3">HS-1</strain>
    </source>
</reference>
<evidence type="ECO:0000313" key="3">
    <source>
        <dbReference type="Proteomes" id="UP000276741"/>
    </source>
</evidence>
<organism evidence="1 3">
    <name type="scientific">Sulfodiicoccus acidiphilus</name>
    <dbReference type="NCBI Taxonomy" id="1670455"/>
    <lineage>
        <taxon>Archaea</taxon>
        <taxon>Thermoproteota</taxon>
        <taxon>Thermoprotei</taxon>
        <taxon>Sulfolobales</taxon>
        <taxon>Sulfolobaceae</taxon>
        <taxon>Sulfodiicoccus</taxon>
    </lineage>
</organism>
<dbReference type="KEGG" id="sacd:HS1genome_1771"/>
<protein>
    <submittedName>
        <fullName evidence="1">Uncharacterized protein</fullName>
    </submittedName>
</protein>
<keyword evidence="3" id="KW-1185">Reference proteome</keyword>
<proteinExistence type="predicted"/>
<dbReference type="Proteomes" id="UP000616143">
    <property type="component" value="Unassembled WGS sequence"/>
</dbReference>
<dbReference type="EMBL" id="AP018553">
    <property type="protein sequence ID" value="BBD73382.1"/>
    <property type="molecule type" value="Genomic_DNA"/>
</dbReference>
<name>A0A348B5D0_9CREN</name>
<reference evidence="1" key="3">
    <citation type="journal article" date="2019" name="BMC Res. Notes">
        <title>Complete genome sequence of the Sulfodiicoccus acidiphilus strain HS-1T, the first crenarchaeon that lacks polB3, isolated from an acidic hot spring in Ohwaku-dani, Hakone, Japan.</title>
        <authorList>
            <person name="Sakai H.D."/>
            <person name="Kurosawa N."/>
        </authorList>
    </citation>
    <scope>NUCLEOTIDE SEQUENCE</scope>
    <source>
        <strain evidence="1">HS-1</strain>
    </source>
</reference>
<reference evidence="2" key="1">
    <citation type="journal article" date="2014" name="Int. J. Syst. Evol. Microbiol.">
        <title>Complete genome sequence of Corynebacterium casei LMG S-19264T (=DSM 44701T), isolated from a smear-ripened cheese.</title>
        <authorList>
            <consortium name="US DOE Joint Genome Institute (JGI-PGF)"/>
            <person name="Walter F."/>
            <person name="Albersmeier A."/>
            <person name="Kalinowski J."/>
            <person name="Ruckert C."/>
        </authorList>
    </citation>
    <scope>NUCLEOTIDE SEQUENCE</scope>
    <source>
        <strain evidence="2">JCM 31740</strain>
    </source>
</reference>
<accession>A0A348B5D0</accession>
<dbReference type="RefSeq" id="WP_158613768.1">
    <property type="nucleotide sequence ID" value="NZ_AP018553.1"/>
</dbReference>
<reference evidence="2" key="4">
    <citation type="submission" date="2020-09" db="EMBL/GenBank/DDBJ databases">
        <authorList>
            <person name="Sun Q."/>
            <person name="Ohkuma M."/>
        </authorList>
    </citation>
    <scope>NUCLEOTIDE SEQUENCE</scope>
    <source>
        <strain evidence="2">JCM 31740</strain>
    </source>
</reference>
<evidence type="ECO:0000313" key="1">
    <source>
        <dbReference type="EMBL" id="BBD73382.1"/>
    </source>
</evidence>
<dbReference type="EMBL" id="BMQS01000013">
    <property type="protein sequence ID" value="GGT98916.1"/>
    <property type="molecule type" value="Genomic_DNA"/>
</dbReference>
<dbReference type="GeneID" id="43516665"/>
<dbReference type="AlphaFoldDB" id="A0A348B5D0"/>
<gene>
    <name evidence="2" type="ORF">GCM10007116_15420</name>
    <name evidence="1" type="ORF">HS1genome_1771</name>
</gene>
<dbReference type="OrthoDB" id="44264at2157"/>
<dbReference type="Proteomes" id="UP000276741">
    <property type="component" value="Chromosome"/>
</dbReference>
<sequence length="54" mass="6046">MIAMIHGYETNPKEISNANDFKRFKLDDVGTATGVFVIKKDLCPSLEEEFSGTH</sequence>